<comment type="caution">
    <text evidence="1">The sequence shown here is derived from an EMBL/GenBank/DDBJ whole genome shotgun (WGS) entry which is preliminary data.</text>
</comment>
<dbReference type="AlphaFoldDB" id="A0A645IQ44"/>
<organism evidence="1">
    <name type="scientific">bioreactor metagenome</name>
    <dbReference type="NCBI Taxonomy" id="1076179"/>
    <lineage>
        <taxon>unclassified sequences</taxon>
        <taxon>metagenomes</taxon>
        <taxon>ecological metagenomes</taxon>
    </lineage>
</organism>
<accession>A0A645IQ44</accession>
<name>A0A645IQ44_9ZZZZ</name>
<sequence>MPGVRVVLRDLVVLHRMVDGLVVLGAVQHTGLQGRVDVAEGHRGRDRTHGLDHRNLRIRLLYPDLQTLQIGRTGNRVLAVVHVAGAGVDAGEDGDRLAVLER</sequence>
<dbReference type="EMBL" id="VSSQ01120623">
    <property type="protein sequence ID" value="MPN53478.1"/>
    <property type="molecule type" value="Genomic_DNA"/>
</dbReference>
<reference evidence="1" key="1">
    <citation type="submission" date="2019-08" db="EMBL/GenBank/DDBJ databases">
        <authorList>
            <person name="Kucharzyk K."/>
            <person name="Murdoch R.W."/>
            <person name="Higgins S."/>
            <person name="Loffler F."/>
        </authorList>
    </citation>
    <scope>NUCLEOTIDE SEQUENCE</scope>
</reference>
<proteinExistence type="predicted"/>
<protein>
    <submittedName>
        <fullName evidence="1">Uncharacterized protein</fullName>
    </submittedName>
</protein>
<evidence type="ECO:0000313" key="1">
    <source>
        <dbReference type="EMBL" id="MPN53478.1"/>
    </source>
</evidence>
<gene>
    <name evidence="1" type="ORF">SDC9_201142</name>
</gene>